<feature type="compositionally biased region" description="Pro residues" evidence="4">
    <location>
        <begin position="103"/>
        <end position="112"/>
    </location>
</feature>
<feature type="compositionally biased region" description="Polar residues" evidence="4">
    <location>
        <begin position="42"/>
        <end position="60"/>
    </location>
</feature>
<gene>
    <name evidence="6" type="ORF">SPSK_00197</name>
</gene>
<evidence type="ECO:0000256" key="2">
    <source>
        <dbReference type="ARBA" id="ARBA00023242"/>
    </source>
</evidence>
<dbReference type="PANTHER" id="PTHR47807:SF1">
    <property type="entry name" value="PROTEIN TBF1"/>
    <property type="match status" value="1"/>
</dbReference>
<feature type="compositionally biased region" description="Low complexity" evidence="4">
    <location>
        <begin position="1355"/>
        <end position="1400"/>
    </location>
</feature>
<dbReference type="InterPro" id="IPR009057">
    <property type="entry name" value="Homeodomain-like_sf"/>
</dbReference>
<feature type="compositionally biased region" description="Pro residues" evidence="4">
    <location>
        <begin position="867"/>
        <end position="877"/>
    </location>
</feature>
<dbReference type="PROSITE" id="PS51294">
    <property type="entry name" value="HTH_MYB"/>
    <property type="match status" value="1"/>
</dbReference>
<feature type="region of interest" description="Disordered" evidence="4">
    <location>
        <begin position="271"/>
        <end position="350"/>
    </location>
</feature>
<feature type="compositionally biased region" description="Low complexity" evidence="4">
    <location>
        <begin position="1141"/>
        <end position="1177"/>
    </location>
</feature>
<feature type="region of interest" description="Disordered" evidence="4">
    <location>
        <begin position="863"/>
        <end position="932"/>
    </location>
</feature>
<dbReference type="GO" id="GO:0010833">
    <property type="term" value="P:telomere maintenance via telomere lengthening"/>
    <property type="evidence" value="ECO:0007669"/>
    <property type="project" value="TreeGrafter"/>
</dbReference>
<feature type="compositionally biased region" description="Polar residues" evidence="4">
    <location>
        <begin position="1307"/>
        <end position="1325"/>
    </location>
</feature>
<dbReference type="Gene3D" id="1.10.10.60">
    <property type="entry name" value="Homeodomain-like"/>
    <property type="match status" value="1"/>
</dbReference>
<feature type="region of interest" description="Disordered" evidence="4">
    <location>
        <begin position="1042"/>
        <end position="1188"/>
    </location>
</feature>
<dbReference type="OrthoDB" id="3366990at2759"/>
<dbReference type="EMBL" id="AXCR01000008">
    <property type="protein sequence ID" value="KJR83963.1"/>
    <property type="molecule type" value="Genomic_DNA"/>
</dbReference>
<dbReference type="Proteomes" id="UP000033710">
    <property type="component" value="Unassembled WGS sequence"/>
</dbReference>
<feature type="compositionally biased region" description="Low complexity" evidence="4">
    <location>
        <begin position="739"/>
        <end position="755"/>
    </location>
</feature>
<evidence type="ECO:0000259" key="5">
    <source>
        <dbReference type="PROSITE" id="PS51294"/>
    </source>
</evidence>
<feature type="domain" description="HTH myb-type" evidence="5">
    <location>
        <begin position="926"/>
        <end position="978"/>
    </location>
</feature>
<accession>A0A0F2M2P0</accession>
<dbReference type="CDD" id="cd11660">
    <property type="entry name" value="SANT_TRF"/>
    <property type="match status" value="1"/>
</dbReference>
<evidence type="ECO:0000256" key="1">
    <source>
        <dbReference type="ARBA" id="ARBA00023125"/>
    </source>
</evidence>
<feature type="compositionally biased region" description="Polar residues" evidence="4">
    <location>
        <begin position="900"/>
        <end position="914"/>
    </location>
</feature>
<dbReference type="InterPro" id="IPR052833">
    <property type="entry name" value="Telomeric_DNA-bd_trans-reg"/>
</dbReference>
<dbReference type="PANTHER" id="PTHR47807">
    <property type="entry name" value="PROTEIN TBF1"/>
    <property type="match status" value="1"/>
</dbReference>
<dbReference type="InterPro" id="IPR017930">
    <property type="entry name" value="Myb_dom"/>
</dbReference>
<feature type="compositionally biased region" description="Polar residues" evidence="4">
    <location>
        <begin position="1339"/>
        <end position="1354"/>
    </location>
</feature>
<feature type="compositionally biased region" description="Low complexity" evidence="4">
    <location>
        <begin position="91"/>
        <end position="102"/>
    </location>
</feature>
<feature type="compositionally biased region" description="Low complexity" evidence="4">
    <location>
        <begin position="223"/>
        <end position="242"/>
    </location>
</feature>
<feature type="compositionally biased region" description="Low complexity" evidence="4">
    <location>
        <begin position="1455"/>
        <end position="1469"/>
    </location>
</feature>
<feature type="region of interest" description="Disordered" evidence="4">
    <location>
        <begin position="1281"/>
        <end position="1433"/>
    </location>
</feature>
<name>A0A0F2M2P0_SPOSC</name>
<dbReference type="RefSeq" id="XP_016586639.1">
    <property type="nucleotide sequence ID" value="XM_016727175.1"/>
</dbReference>
<feature type="compositionally biased region" description="Polar residues" evidence="4">
    <location>
        <begin position="1289"/>
        <end position="1298"/>
    </location>
</feature>
<feature type="compositionally biased region" description="Polar residues" evidence="4">
    <location>
        <begin position="1411"/>
        <end position="1433"/>
    </location>
</feature>
<keyword evidence="3" id="KW-0131">Cell cycle</keyword>
<feature type="region of interest" description="Disordered" evidence="4">
    <location>
        <begin position="1447"/>
        <end position="1547"/>
    </location>
</feature>
<dbReference type="GeneID" id="27662452"/>
<evidence type="ECO:0000313" key="6">
    <source>
        <dbReference type="EMBL" id="KJR83963.1"/>
    </source>
</evidence>
<feature type="compositionally biased region" description="Low complexity" evidence="4">
    <location>
        <begin position="878"/>
        <end position="899"/>
    </location>
</feature>
<feature type="region of interest" description="Disordered" evidence="4">
    <location>
        <begin position="600"/>
        <end position="620"/>
    </location>
</feature>
<dbReference type="KEGG" id="ssck:SPSK_00197"/>
<feature type="compositionally biased region" description="Low complexity" evidence="4">
    <location>
        <begin position="1480"/>
        <end position="1526"/>
    </location>
</feature>
<feature type="compositionally biased region" description="Polar residues" evidence="4">
    <location>
        <begin position="1124"/>
        <end position="1133"/>
    </location>
</feature>
<dbReference type="SUPFAM" id="SSF46689">
    <property type="entry name" value="Homeodomain-like"/>
    <property type="match status" value="1"/>
</dbReference>
<evidence type="ECO:0000256" key="3">
    <source>
        <dbReference type="ARBA" id="ARBA00023306"/>
    </source>
</evidence>
<evidence type="ECO:0000256" key="4">
    <source>
        <dbReference type="SAM" id="MobiDB-lite"/>
    </source>
</evidence>
<dbReference type="InterPro" id="IPR001005">
    <property type="entry name" value="SANT/Myb"/>
</dbReference>
<feature type="compositionally biased region" description="Basic and acidic residues" evidence="4">
    <location>
        <begin position="1012"/>
        <end position="1029"/>
    </location>
</feature>
<dbReference type="SMART" id="SM00717">
    <property type="entry name" value="SANT"/>
    <property type="match status" value="1"/>
</dbReference>
<keyword evidence="2" id="KW-0539">Nucleus</keyword>
<feature type="region of interest" description="Disordered" evidence="4">
    <location>
        <begin position="164"/>
        <end position="192"/>
    </location>
</feature>
<feature type="compositionally biased region" description="Low complexity" evidence="4">
    <location>
        <begin position="273"/>
        <end position="295"/>
    </location>
</feature>
<sequence>MTELSGGSTAAVPEASPPVATVETTPQPLESAPTPDPAFAPASNTPVLPTTDAPSNTVDTGKTEASVAPAAPAPSDVTANTRAASIAPFEPSSSTPPVASTVPAPPAPPGAPVPASALATTSVPEPAPAPSFNVKTEPTNDSLAAASTVLGAGLLESLQNAIKRPRADEGDDGNQGSEAKRAKVEVPPEAEAAPVAVAAPSAAPPAMDLEAMLKSALGSMNTTLSPTPAPSAPAASVSFTPVAPTPPPPPNPAVPATVPIPAAPNPALPVPSAPISLTTTPATSTPSLPASSTAIKSPPRPPAAAPIVSTAAASKTPGLSAPTKDVASSRRDIASPGGESRFSANNMGAPSRESAKMRFAQNPTYISRSMGLPLLGSYAVQLLYALSENPGLDPTHDGEATETRRVYKLLRSAFRNTRKLFSETAAILSTEDLDIKEAGDQETILMANMATISASIFEADDIPLIEAHDYFLSTFLPEADALNKDLATLFLSLKYRTLAAELVRLPNEEQRGEFLERLFPVNLEEQLQNMHVDSPLTEYEREFMKDMMVAKERLLESAKTDESRQQLQEQYTLDGFRDELSAYLRANEDVVLRYADSHGIEFPSDDDGNGDGSDIAGDDVDSSLLNGKDFTAMGDSIASMLSAAMASSDGLTASPSATTQQSTAPAAASGAGPMVIDSSNGMNAQPALEASPMAEGVSRLIQEAVRRSAARSTSQTPAAPPLASTPAALSTIPSVRAHTVAPPTNGPTAPAPASADGAMDLTGLTKLIKEKLGQDAQNAQPQPAPAPALVPTPAYNAQQTQSPVAQANGKPTSCQISSCGIHNYIQIQDIISDSSLSLAALSSMQNTFANNLAMYNRSPSFPFQQVPAPPLPPPQPPVSNHNGNGSSGSLPPNQSSPSSILYQQARQAAASKTQGHTRREGLHSTRRPWSPDEEQALMAGLDMVKGPHWSQILQLFGANGTISDILKDRSQVQLKDKARNLKLFFLKANTEMPYYLKCVTGELKTRAPSQAARKEAEERARATNKEEQARVQGIMTLAGGLQDNKNQAPVASVPSQTPATAPATAPVPAASHAATPVRAGSVAHNSTTNGNPAANSSARSATVAPNGATNSPARAGAPPAMQSIAPNPQTSNLPPRLASATQLSPAVQQQLQQLQQRQSQQAQLTPRQTAGTATVTAGGAGAGSAVPQRAPVTAADVVNAAARGGFPATAQALAAQQTNGSVADRPPLKPGNKHLSSLSTTSSSIKSVTADLTAGMTAAINNAINNAAIAARPTSTMLTSAQRLAAGRQVSTSPSRSPGPQHAQQHRPMQSSPSPIRNLTPQSPAVAQASRPVQATKPAGQQSPAPAHSTPSPNATAQSITSPSTPQPQSHPSTAAPTTVPVTTSAAPATTPSTVTSTAAKPLTAPPSMAPTISSGVASVTPSQATSKATPQQPEDRLWMLQQHVHTEGPKVTPSASAVSANGASGLAVNKTSPAPAPAPNAAASAPAATNSTPVPAVAPNATPATAVKAPTPISQQMLQQQNLKQEQQEDASEESVLRRLLASPPN</sequence>
<organism evidence="6 7">
    <name type="scientific">Sporothrix schenckii 1099-18</name>
    <dbReference type="NCBI Taxonomy" id="1397361"/>
    <lineage>
        <taxon>Eukaryota</taxon>
        <taxon>Fungi</taxon>
        <taxon>Dikarya</taxon>
        <taxon>Ascomycota</taxon>
        <taxon>Pezizomycotina</taxon>
        <taxon>Sordariomycetes</taxon>
        <taxon>Sordariomycetidae</taxon>
        <taxon>Ophiostomatales</taxon>
        <taxon>Ophiostomataceae</taxon>
        <taxon>Sporothrix</taxon>
    </lineage>
</organism>
<feature type="compositionally biased region" description="Polar residues" evidence="4">
    <location>
        <begin position="1083"/>
        <end position="1100"/>
    </location>
</feature>
<dbReference type="GO" id="GO:0042803">
    <property type="term" value="F:protein homodimerization activity"/>
    <property type="evidence" value="ECO:0007669"/>
    <property type="project" value="InterPro"/>
</dbReference>
<feature type="compositionally biased region" description="Low complexity" evidence="4">
    <location>
        <begin position="649"/>
        <end position="672"/>
    </location>
</feature>
<feature type="region of interest" description="Disordered" evidence="4">
    <location>
        <begin position="223"/>
        <end position="255"/>
    </location>
</feature>
<feature type="region of interest" description="Disordered" evidence="4">
    <location>
        <begin position="1217"/>
        <end position="1243"/>
    </location>
</feature>
<protein>
    <recommendedName>
        <fullName evidence="5">HTH myb-type domain-containing protein</fullName>
    </recommendedName>
</protein>
<dbReference type="FunFam" id="1.10.10.60:FF:000137">
    <property type="entry name" value="MYB DNA binding protein"/>
    <property type="match status" value="1"/>
</dbReference>
<keyword evidence="1" id="KW-0238">DNA-binding</keyword>
<feature type="compositionally biased region" description="Pro residues" evidence="4">
    <location>
        <begin position="243"/>
        <end position="253"/>
    </location>
</feature>
<dbReference type="VEuPathDB" id="FungiDB:SPSK_00197"/>
<proteinExistence type="predicted"/>
<dbReference type="Pfam" id="PF08558">
    <property type="entry name" value="TRF"/>
    <property type="match status" value="1"/>
</dbReference>
<reference evidence="6 7" key="2">
    <citation type="journal article" date="2015" name="Eukaryot. Cell">
        <title>Asexual propagation of a virulent clone complex in a human and feline outbreak of sporotrichosis.</title>
        <authorList>
            <person name="Teixeira Mde M."/>
            <person name="Rodrigues A.M."/>
            <person name="Tsui C.K."/>
            <person name="de Almeida L.G."/>
            <person name="Van Diepeningen A.D."/>
            <person name="van den Ende B.G."/>
            <person name="Fernandes G.F."/>
            <person name="Kano R."/>
            <person name="Hamelin R.C."/>
            <person name="Lopes-Bezerra L.M."/>
            <person name="Vasconcelos A.T."/>
            <person name="de Hoog S."/>
            <person name="de Camargo Z.P."/>
            <person name="Felipe M.S."/>
        </authorList>
    </citation>
    <scope>NUCLEOTIDE SEQUENCE [LARGE SCALE GENOMIC DNA]</scope>
    <source>
        <strain evidence="6 7">1099-18</strain>
    </source>
</reference>
<comment type="caution">
    <text evidence="6">The sequence shown here is derived from an EMBL/GenBank/DDBJ whole genome shotgun (WGS) entry which is preliminary data.</text>
</comment>
<evidence type="ECO:0000313" key="7">
    <source>
        <dbReference type="Proteomes" id="UP000033710"/>
    </source>
</evidence>
<dbReference type="InterPro" id="IPR013867">
    <property type="entry name" value="Telomere_rpt-bd_fac_dimer_dom"/>
</dbReference>
<feature type="compositionally biased region" description="Low complexity" evidence="4">
    <location>
        <begin position="1051"/>
        <end position="1077"/>
    </location>
</feature>
<feature type="region of interest" description="Disordered" evidence="4">
    <location>
        <begin position="705"/>
        <end position="757"/>
    </location>
</feature>
<reference evidence="6 7" key="1">
    <citation type="journal article" date="2014" name="BMC Genomics">
        <title>Comparative genomics of the major fungal agents of human and animal Sporotrichosis: Sporothrix schenckii and Sporothrix brasiliensis.</title>
        <authorList>
            <person name="Teixeira M.M."/>
            <person name="de Almeida L.G."/>
            <person name="Kubitschek-Barreira P."/>
            <person name="Alves F.L."/>
            <person name="Kioshima E.S."/>
            <person name="Abadio A.K."/>
            <person name="Fernandes L."/>
            <person name="Derengowski L.S."/>
            <person name="Ferreira K.S."/>
            <person name="Souza R.C."/>
            <person name="Ruiz J.C."/>
            <person name="de Andrade N.C."/>
            <person name="Paes H.C."/>
            <person name="Nicola A.M."/>
            <person name="Albuquerque P."/>
            <person name="Gerber A.L."/>
            <person name="Martins V.P."/>
            <person name="Peconick L.D."/>
            <person name="Neto A.V."/>
            <person name="Chaucanez C.B."/>
            <person name="Silva P.A."/>
            <person name="Cunha O.L."/>
            <person name="de Oliveira F.F."/>
            <person name="dos Santos T.C."/>
            <person name="Barros A.L."/>
            <person name="Soares M.A."/>
            <person name="de Oliveira L.M."/>
            <person name="Marini M.M."/>
            <person name="Villalobos-Duno H."/>
            <person name="Cunha M.M."/>
            <person name="de Hoog S."/>
            <person name="da Silveira J.F."/>
            <person name="Henrissat B."/>
            <person name="Nino-Vega G.A."/>
            <person name="Cisalpino P.S."/>
            <person name="Mora-Montes H.M."/>
            <person name="Almeida S.R."/>
            <person name="Stajich J.E."/>
            <person name="Lopes-Bezerra L.M."/>
            <person name="Vasconcelos A.T."/>
            <person name="Felipe M.S."/>
        </authorList>
    </citation>
    <scope>NUCLEOTIDE SEQUENCE [LARGE SCALE GENOMIC DNA]</scope>
    <source>
        <strain evidence="6 7">1099-18</strain>
    </source>
</reference>
<feature type="compositionally biased region" description="Low complexity" evidence="4">
    <location>
        <begin position="712"/>
        <end position="731"/>
    </location>
</feature>
<feature type="region of interest" description="Disordered" evidence="4">
    <location>
        <begin position="1"/>
        <end position="138"/>
    </location>
</feature>
<feature type="region of interest" description="Disordered" evidence="4">
    <location>
        <begin position="649"/>
        <end position="685"/>
    </location>
</feature>
<feature type="region of interest" description="Disordered" evidence="4">
    <location>
        <begin position="1005"/>
        <end position="1029"/>
    </location>
</feature>
<dbReference type="GO" id="GO:0003691">
    <property type="term" value="F:double-stranded telomeric DNA binding"/>
    <property type="evidence" value="ECO:0007669"/>
    <property type="project" value="TreeGrafter"/>
</dbReference>